<proteinExistence type="predicted"/>
<evidence type="ECO:0000313" key="1">
    <source>
        <dbReference type="EMBL" id="KAF2651828.1"/>
    </source>
</evidence>
<gene>
    <name evidence="1" type="ORF">K491DRAFT_719478</name>
</gene>
<name>A0A6A6SZ89_9PLEO</name>
<protein>
    <submittedName>
        <fullName evidence="1">Uncharacterized protein</fullName>
    </submittedName>
</protein>
<evidence type="ECO:0000313" key="2">
    <source>
        <dbReference type="Proteomes" id="UP000799324"/>
    </source>
</evidence>
<dbReference type="Proteomes" id="UP000799324">
    <property type="component" value="Unassembled WGS sequence"/>
</dbReference>
<accession>A0A6A6SZ89</accession>
<dbReference type="AlphaFoldDB" id="A0A6A6SZ89"/>
<keyword evidence="2" id="KW-1185">Reference proteome</keyword>
<dbReference type="EMBL" id="MU004416">
    <property type="protein sequence ID" value="KAF2651828.1"/>
    <property type="molecule type" value="Genomic_DNA"/>
</dbReference>
<reference evidence="1" key="1">
    <citation type="journal article" date="2020" name="Stud. Mycol.">
        <title>101 Dothideomycetes genomes: a test case for predicting lifestyles and emergence of pathogens.</title>
        <authorList>
            <person name="Haridas S."/>
            <person name="Albert R."/>
            <person name="Binder M."/>
            <person name="Bloem J."/>
            <person name="Labutti K."/>
            <person name="Salamov A."/>
            <person name="Andreopoulos B."/>
            <person name="Baker S."/>
            <person name="Barry K."/>
            <person name="Bills G."/>
            <person name="Bluhm B."/>
            <person name="Cannon C."/>
            <person name="Castanera R."/>
            <person name="Culley D."/>
            <person name="Daum C."/>
            <person name="Ezra D."/>
            <person name="Gonzalez J."/>
            <person name="Henrissat B."/>
            <person name="Kuo A."/>
            <person name="Liang C."/>
            <person name="Lipzen A."/>
            <person name="Lutzoni F."/>
            <person name="Magnuson J."/>
            <person name="Mondo S."/>
            <person name="Nolan M."/>
            <person name="Ohm R."/>
            <person name="Pangilinan J."/>
            <person name="Park H.-J."/>
            <person name="Ramirez L."/>
            <person name="Alfaro M."/>
            <person name="Sun H."/>
            <person name="Tritt A."/>
            <person name="Yoshinaga Y."/>
            <person name="Zwiers L.-H."/>
            <person name="Turgeon B."/>
            <person name="Goodwin S."/>
            <person name="Spatafora J."/>
            <person name="Crous P."/>
            <person name="Grigoriev I."/>
        </authorList>
    </citation>
    <scope>NUCLEOTIDE SEQUENCE</scope>
    <source>
        <strain evidence="1">CBS 122681</strain>
    </source>
</reference>
<organism evidence="1 2">
    <name type="scientific">Lophiostoma macrostomum CBS 122681</name>
    <dbReference type="NCBI Taxonomy" id="1314788"/>
    <lineage>
        <taxon>Eukaryota</taxon>
        <taxon>Fungi</taxon>
        <taxon>Dikarya</taxon>
        <taxon>Ascomycota</taxon>
        <taxon>Pezizomycotina</taxon>
        <taxon>Dothideomycetes</taxon>
        <taxon>Pleosporomycetidae</taxon>
        <taxon>Pleosporales</taxon>
        <taxon>Lophiostomataceae</taxon>
        <taxon>Lophiostoma</taxon>
    </lineage>
</organism>
<sequence>MAKRKRDEMCTQPGETIERLKRLRSIESRTQKIRELTRMPLRPNPFFDHLTQDVRMLIYDQMGLPPLENGEKWSGLFLACHQAKMEMEDAAKHALLKEVKIVKKYLEEQGEGSARALLSREDSNVGSKTEGLSALGIELYREPDGSTEHVLISHKIFRRCQYFETYPRTSPRDDSESTPALDLIYAVLLSLNISKSNMFSTRKDTVVSWKSLGHKKEVRLWEDAILVGFVRNVFPHRAIRLTDSVWNSSREQELQARWEQVQGSDWSDSVFAVRSKRGWLAMTFHSTQVSQN</sequence>